<name>A0ABV0YSR8_9TELE</name>
<accession>A0ABV0YSR8</accession>
<proteinExistence type="predicted"/>
<organism evidence="1 2">
    <name type="scientific">Ameca splendens</name>
    <dbReference type="NCBI Taxonomy" id="208324"/>
    <lineage>
        <taxon>Eukaryota</taxon>
        <taxon>Metazoa</taxon>
        <taxon>Chordata</taxon>
        <taxon>Craniata</taxon>
        <taxon>Vertebrata</taxon>
        <taxon>Euteleostomi</taxon>
        <taxon>Actinopterygii</taxon>
        <taxon>Neopterygii</taxon>
        <taxon>Teleostei</taxon>
        <taxon>Neoteleostei</taxon>
        <taxon>Acanthomorphata</taxon>
        <taxon>Ovalentaria</taxon>
        <taxon>Atherinomorphae</taxon>
        <taxon>Cyprinodontiformes</taxon>
        <taxon>Goodeidae</taxon>
        <taxon>Ameca</taxon>
    </lineage>
</organism>
<gene>
    <name evidence="1" type="ORF">AMECASPLE_027287</name>
</gene>
<evidence type="ECO:0000313" key="2">
    <source>
        <dbReference type="Proteomes" id="UP001469553"/>
    </source>
</evidence>
<dbReference type="Proteomes" id="UP001469553">
    <property type="component" value="Unassembled WGS sequence"/>
</dbReference>
<protein>
    <submittedName>
        <fullName evidence="1">Uncharacterized protein</fullName>
    </submittedName>
</protein>
<reference evidence="1 2" key="1">
    <citation type="submission" date="2021-06" db="EMBL/GenBank/DDBJ databases">
        <authorList>
            <person name="Palmer J.M."/>
        </authorList>
    </citation>
    <scope>NUCLEOTIDE SEQUENCE [LARGE SCALE GENOMIC DNA]</scope>
    <source>
        <strain evidence="1 2">AS_MEX2019</strain>
        <tissue evidence="1">Muscle</tissue>
    </source>
</reference>
<keyword evidence="2" id="KW-1185">Reference proteome</keyword>
<sequence length="123" mass="13916">MSSKERTDAHRRKKANISPDCVNLQVKCWMLTDCVLTAVKPSGSSFTPGSAQVSTAHVRVLDSSREGNLKTVFWRNQVQHSGIQYRGSGPALIIFNTNQNRKRLQHIPGNDRRWNNLQDVRNS</sequence>
<comment type="caution">
    <text evidence="1">The sequence shown here is derived from an EMBL/GenBank/DDBJ whole genome shotgun (WGS) entry which is preliminary data.</text>
</comment>
<evidence type="ECO:0000313" key="1">
    <source>
        <dbReference type="EMBL" id="MEQ2296704.1"/>
    </source>
</evidence>
<dbReference type="EMBL" id="JAHRIP010040492">
    <property type="protein sequence ID" value="MEQ2296704.1"/>
    <property type="molecule type" value="Genomic_DNA"/>
</dbReference>